<dbReference type="Pfam" id="PF05661">
    <property type="entry name" value="DUF808"/>
    <property type="match status" value="1"/>
</dbReference>
<dbReference type="InterPro" id="IPR008526">
    <property type="entry name" value="YedI"/>
</dbReference>
<organism evidence="2 3">
    <name type="scientific">Bosea vestrisii</name>
    <dbReference type="NCBI Taxonomy" id="151416"/>
    <lineage>
        <taxon>Bacteria</taxon>
        <taxon>Pseudomonadati</taxon>
        <taxon>Pseudomonadota</taxon>
        <taxon>Alphaproteobacteria</taxon>
        <taxon>Hyphomicrobiales</taxon>
        <taxon>Boseaceae</taxon>
        <taxon>Bosea</taxon>
    </lineage>
</organism>
<dbReference type="PANTHER" id="PTHR30503">
    <property type="entry name" value="INNER MEMBRANE PROTEIN YEDI"/>
    <property type="match status" value="1"/>
</dbReference>
<evidence type="ECO:0000313" key="3">
    <source>
        <dbReference type="Proteomes" id="UP001596104"/>
    </source>
</evidence>
<reference evidence="3" key="1">
    <citation type="journal article" date="2019" name="Int. J. Syst. Evol. Microbiol.">
        <title>The Global Catalogue of Microorganisms (GCM) 10K type strain sequencing project: providing services to taxonomists for standard genome sequencing and annotation.</title>
        <authorList>
            <consortium name="The Broad Institute Genomics Platform"/>
            <consortium name="The Broad Institute Genome Sequencing Center for Infectious Disease"/>
            <person name="Wu L."/>
            <person name="Ma J."/>
        </authorList>
    </citation>
    <scope>NUCLEOTIDE SEQUENCE [LARGE SCALE GENOMIC DNA]</scope>
    <source>
        <strain evidence="3">CGMCC 1.16326</strain>
    </source>
</reference>
<evidence type="ECO:0000256" key="1">
    <source>
        <dbReference type="SAM" id="Phobius"/>
    </source>
</evidence>
<dbReference type="PIRSF" id="PIRSF016660">
    <property type="entry name" value="YedI"/>
    <property type="match status" value="1"/>
</dbReference>
<gene>
    <name evidence="2" type="ORF">ACFPPC_00310</name>
</gene>
<sequence>MSSGLFALLDDVAALAKVAAAALDDAAAQATKAGAKAAGIVIDDAAVTPRYAVGFAAERELPIIWKIALGSLKNKLIFLLPAALVLSLVAPWAITPLLMAGGAYLCFEGFEKVYELVVPHAHHDEATGEGGTDILDSKELEDQKIAGAIKTDFILSAEIMAITLSGVTASSFWMQALVLAVVGLGMTILVYGVVALIVKADDAGVALARSSILPVRLLGRGLVTGMPPFLKLLSAVGTAAMLWVGGGIIIHGLAGYGLAGIEHAIHAVAAMVGKAWPALAGLLEWLTTAAASAVFGLAVGGLCLVGMHVIVEPMLKARRGSGTKTTAAEADRH</sequence>
<proteinExistence type="predicted"/>
<keyword evidence="1" id="KW-0472">Membrane</keyword>
<name>A0ABW0H2B2_9HYPH</name>
<feature type="transmembrane region" description="Helical" evidence="1">
    <location>
        <begin position="76"/>
        <end position="94"/>
    </location>
</feature>
<dbReference type="Proteomes" id="UP001596104">
    <property type="component" value="Unassembled WGS sequence"/>
</dbReference>
<dbReference type="PANTHER" id="PTHR30503:SF3">
    <property type="entry name" value="INNER MEMBRANE PROTEIN YEDI"/>
    <property type="match status" value="1"/>
</dbReference>
<keyword evidence="1" id="KW-0812">Transmembrane</keyword>
<protein>
    <submittedName>
        <fullName evidence="2">DUF808 domain-containing protein</fullName>
    </submittedName>
</protein>
<evidence type="ECO:0000313" key="2">
    <source>
        <dbReference type="EMBL" id="MFC5391080.1"/>
    </source>
</evidence>
<keyword evidence="3" id="KW-1185">Reference proteome</keyword>
<dbReference type="EMBL" id="JBHSLV010000001">
    <property type="protein sequence ID" value="MFC5391080.1"/>
    <property type="molecule type" value="Genomic_DNA"/>
</dbReference>
<dbReference type="RefSeq" id="WP_291677855.1">
    <property type="nucleotide sequence ID" value="NZ_JBHSLV010000001.1"/>
</dbReference>
<feature type="transmembrane region" description="Helical" evidence="1">
    <location>
        <begin position="172"/>
        <end position="198"/>
    </location>
</feature>
<feature type="transmembrane region" description="Helical" evidence="1">
    <location>
        <begin position="289"/>
        <end position="311"/>
    </location>
</feature>
<comment type="caution">
    <text evidence="2">The sequence shown here is derived from an EMBL/GenBank/DDBJ whole genome shotgun (WGS) entry which is preliminary data.</text>
</comment>
<keyword evidence="1" id="KW-1133">Transmembrane helix</keyword>
<feature type="transmembrane region" description="Helical" evidence="1">
    <location>
        <begin position="229"/>
        <end position="253"/>
    </location>
</feature>
<accession>A0ABW0H2B2</accession>